<protein>
    <submittedName>
        <fullName evidence="1">Uncharacterized protein</fullName>
    </submittedName>
</protein>
<name>A0A173GEH7_9CAUD</name>
<evidence type="ECO:0000313" key="1">
    <source>
        <dbReference type="EMBL" id="ANH51983.2"/>
    </source>
</evidence>
<evidence type="ECO:0000313" key="2">
    <source>
        <dbReference type="Proteomes" id="UP000222079"/>
    </source>
</evidence>
<dbReference type="Proteomes" id="UP000222079">
    <property type="component" value="Segment"/>
</dbReference>
<organism evidence="1 2">
    <name type="scientific">Erwinia phage vB_EamM_RAY</name>
    <dbReference type="NCBI Taxonomy" id="1815987"/>
    <lineage>
        <taxon>Viruses</taxon>
        <taxon>Duplodnaviria</taxon>
        <taxon>Heunggongvirae</taxon>
        <taxon>Uroviricota</taxon>
        <taxon>Caudoviricetes</taxon>
        <taxon>Chimalliviridae</taxon>
        <taxon>Agricanvirus</taxon>
        <taxon>Agricanvirus ray</taxon>
    </lineage>
</organism>
<reference evidence="1 2" key="1">
    <citation type="submission" date="2016-03" db="EMBL/GenBank/DDBJ databases">
        <authorList>
            <person name="Sharma R."/>
            <person name="Esplin I.N.D."/>
            <person name="Berg J.A."/>
            <person name="Jensen G.L."/>
            <person name="Keele B.R."/>
            <person name="Ward M.E.H."/>
            <person name="Breakwell D.P."/>
            <person name="Hope S."/>
            <person name="Grose J.H."/>
        </authorList>
    </citation>
    <scope>NUCLEOTIDE SEQUENCE [LARGE SCALE GENOMIC DNA]</scope>
</reference>
<accession>A0A173GEH7</accession>
<gene>
    <name evidence="1" type="ORF">RAY_203</name>
</gene>
<keyword evidence="2" id="KW-1185">Reference proteome</keyword>
<proteinExistence type="predicted"/>
<dbReference type="EMBL" id="KU886224">
    <property type="protein sequence ID" value="ANH51983.2"/>
    <property type="molecule type" value="Genomic_DNA"/>
</dbReference>
<sequence>MRMGNVECGLPRIAARLSCGDKSFPFAIGDLMTGTALMIIEQPQLEFNIPLRSPYPTLHDVRFSMFPVMAEPENEGFEQDSETDALH</sequence>